<reference evidence="1" key="2">
    <citation type="journal article" date="2022" name="New Phytol.">
        <title>Evolutionary transition to the ectomycorrhizal habit in the genomes of a hyperdiverse lineage of mushroom-forming fungi.</title>
        <authorList>
            <person name="Looney B."/>
            <person name="Miyauchi S."/>
            <person name="Morin E."/>
            <person name="Drula E."/>
            <person name="Courty P.E."/>
            <person name="Kohler A."/>
            <person name="Kuo A."/>
            <person name="LaButti K."/>
            <person name="Pangilinan J."/>
            <person name="Lipzen A."/>
            <person name="Riley R."/>
            <person name="Andreopoulos W."/>
            <person name="He G."/>
            <person name="Johnson J."/>
            <person name="Nolan M."/>
            <person name="Tritt A."/>
            <person name="Barry K.W."/>
            <person name="Grigoriev I.V."/>
            <person name="Nagy L.G."/>
            <person name="Hibbett D."/>
            <person name="Henrissat B."/>
            <person name="Matheny P.B."/>
            <person name="Labbe J."/>
            <person name="Martin F.M."/>
        </authorList>
    </citation>
    <scope>NUCLEOTIDE SEQUENCE</scope>
    <source>
        <strain evidence="1">FP105234-sp</strain>
    </source>
</reference>
<dbReference type="Proteomes" id="UP000814033">
    <property type="component" value="Unassembled WGS sequence"/>
</dbReference>
<name>A0ACB8R7Z6_9AGAM</name>
<keyword evidence="2" id="KW-1185">Reference proteome</keyword>
<organism evidence="1 2">
    <name type="scientific">Auriscalpium vulgare</name>
    <dbReference type="NCBI Taxonomy" id="40419"/>
    <lineage>
        <taxon>Eukaryota</taxon>
        <taxon>Fungi</taxon>
        <taxon>Dikarya</taxon>
        <taxon>Basidiomycota</taxon>
        <taxon>Agaricomycotina</taxon>
        <taxon>Agaricomycetes</taxon>
        <taxon>Russulales</taxon>
        <taxon>Auriscalpiaceae</taxon>
        <taxon>Auriscalpium</taxon>
    </lineage>
</organism>
<dbReference type="EMBL" id="MU276216">
    <property type="protein sequence ID" value="KAI0040225.1"/>
    <property type="molecule type" value="Genomic_DNA"/>
</dbReference>
<evidence type="ECO:0000313" key="1">
    <source>
        <dbReference type="EMBL" id="KAI0040225.1"/>
    </source>
</evidence>
<evidence type="ECO:0000313" key="2">
    <source>
        <dbReference type="Proteomes" id="UP000814033"/>
    </source>
</evidence>
<accession>A0ACB8R7Z6</accession>
<comment type="caution">
    <text evidence="1">The sequence shown here is derived from an EMBL/GenBank/DDBJ whole genome shotgun (WGS) entry which is preliminary data.</text>
</comment>
<reference evidence="1" key="1">
    <citation type="submission" date="2021-02" db="EMBL/GenBank/DDBJ databases">
        <authorList>
            <consortium name="DOE Joint Genome Institute"/>
            <person name="Ahrendt S."/>
            <person name="Looney B.P."/>
            <person name="Miyauchi S."/>
            <person name="Morin E."/>
            <person name="Drula E."/>
            <person name="Courty P.E."/>
            <person name="Chicoki N."/>
            <person name="Fauchery L."/>
            <person name="Kohler A."/>
            <person name="Kuo A."/>
            <person name="Labutti K."/>
            <person name="Pangilinan J."/>
            <person name="Lipzen A."/>
            <person name="Riley R."/>
            <person name="Andreopoulos W."/>
            <person name="He G."/>
            <person name="Johnson J."/>
            <person name="Barry K.W."/>
            <person name="Grigoriev I.V."/>
            <person name="Nagy L."/>
            <person name="Hibbett D."/>
            <person name="Henrissat B."/>
            <person name="Matheny P.B."/>
            <person name="Labbe J."/>
            <person name="Martin F."/>
        </authorList>
    </citation>
    <scope>NUCLEOTIDE SEQUENCE</scope>
    <source>
        <strain evidence="1">FP105234-sp</strain>
    </source>
</reference>
<sequence>MRGLIRQLNRTAASYPAPVPGCTAPATSEPRSPPLPRPQCRAPPARSAYARADTLPCCHAAHARAGSTLRASCDQSLRSHSLSRSCHQRHRRINPNTRHFRAALPHSGHDYHPQRSLGLLATGPLEWPLADAPALRDLRVKSGHPAVDVAAAARTLSGLPVTGWRAQRQMRSSMHPRAPRGRQYSLLIFTRLLFAGCSSSQRSSPRWLQV</sequence>
<proteinExistence type="predicted"/>
<gene>
    <name evidence="1" type="ORF">FA95DRAFT_904566</name>
</gene>
<protein>
    <submittedName>
        <fullName evidence="1">Uncharacterized protein</fullName>
    </submittedName>
</protein>